<keyword evidence="2" id="KW-1003">Cell membrane</keyword>
<feature type="domain" description="CBS" evidence="10">
    <location>
        <begin position="277"/>
        <end position="334"/>
    </location>
</feature>
<feature type="transmembrane region" description="Helical" evidence="9">
    <location>
        <begin position="134"/>
        <end position="153"/>
    </location>
</feature>
<evidence type="ECO:0000313" key="11">
    <source>
        <dbReference type="EMBL" id="MBC2601415.1"/>
    </source>
</evidence>
<evidence type="ECO:0000256" key="3">
    <source>
        <dbReference type="ARBA" id="ARBA00022692"/>
    </source>
</evidence>
<dbReference type="PROSITE" id="PS51371">
    <property type="entry name" value="CBS"/>
    <property type="match status" value="1"/>
</dbReference>
<dbReference type="Proteomes" id="UP000525652">
    <property type="component" value="Unassembled WGS sequence"/>
</dbReference>
<name>A0A7X1E3F0_9BACT</name>
<dbReference type="PANTHER" id="PTHR43099">
    <property type="entry name" value="UPF0053 PROTEIN YRKA"/>
    <property type="match status" value="1"/>
</dbReference>
<sequence length="434" mass="49483">MMISLITLFVLLVVYSLFVTVEFSLVRIRYSHITPEVYDRLIRPRMIRWLVQDPDRTARALRFGRVLLILFWSGAFFTLSHPLWRSLLSSLGPFISGAVFLLYCFVSASIFYVLAELLPRALAIRAPEKILRRVGSLVAVCLVTLIPNLWLIGRIKEKVYQVLRLDLDNDLNPLDIEVQLRAMGEDHVVLSPVVRKIIDKAIQMPELDVSDILLPRNQVNWIDLHEDPKKSLALARKMGHTRFPLCEGDLDRCLGIIHIKDIFRDPATDEQIDFRKLRRPIATLNLEDKLMEALQRLLGLKVHMALVLDEFGGAVGVVTLERILEELVGEIQDEFDMEDEEIVPLGINRYTVAGLTPIHELEERLDIDIDRDDVSTFSGLITSELGRIPEKGEKLDYGTLEITVTEVDEKRIIGTEVSVTPEELEEDTLEESAS</sequence>
<dbReference type="GO" id="GO:0005886">
    <property type="term" value="C:plasma membrane"/>
    <property type="evidence" value="ECO:0007669"/>
    <property type="project" value="UniProtKB-SubCell"/>
</dbReference>
<comment type="subcellular location">
    <subcellularLocation>
        <location evidence="1">Cell membrane</location>
        <topology evidence="1">Multi-pass membrane protein</topology>
    </subcellularLocation>
</comment>
<dbReference type="GO" id="GO:0050660">
    <property type="term" value="F:flavin adenine dinucleotide binding"/>
    <property type="evidence" value="ECO:0007669"/>
    <property type="project" value="InterPro"/>
</dbReference>
<evidence type="ECO:0000313" key="12">
    <source>
        <dbReference type="Proteomes" id="UP000525652"/>
    </source>
</evidence>
<dbReference type="AlphaFoldDB" id="A0A7X1E3F0"/>
<dbReference type="InterPro" id="IPR051676">
    <property type="entry name" value="UPF0053_domain"/>
</dbReference>
<dbReference type="EMBL" id="JACHVA010000053">
    <property type="protein sequence ID" value="MBC2601415.1"/>
    <property type="molecule type" value="Genomic_DNA"/>
</dbReference>
<evidence type="ECO:0000259" key="10">
    <source>
        <dbReference type="PROSITE" id="PS51371"/>
    </source>
</evidence>
<keyword evidence="7 9" id="KW-0472">Membrane</keyword>
<dbReference type="SMART" id="SM01091">
    <property type="entry name" value="CorC_HlyC"/>
    <property type="match status" value="1"/>
</dbReference>
<dbReference type="Pfam" id="PF03471">
    <property type="entry name" value="CorC_HlyC"/>
    <property type="match status" value="1"/>
</dbReference>
<feature type="transmembrane region" description="Helical" evidence="9">
    <location>
        <begin position="66"/>
        <end position="84"/>
    </location>
</feature>
<organism evidence="11 12">
    <name type="scientific">Puniceicoccus vermicola</name>
    <dbReference type="NCBI Taxonomy" id="388746"/>
    <lineage>
        <taxon>Bacteria</taxon>
        <taxon>Pseudomonadati</taxon>
        <taxon>Verrucomicrobiota</taxon>
        <taxon>Opitutia</taxon>
        <taxon>Puniceicoccales</taxon>
        <taxon>Puniceicoccaceae</taxon>
        <taxon>Puniceicoccus</taxon>
    </lineage>
</organism>
<gene>
    <name evidence="11" type="ORF">H5P30_06450</name>
</gene>
<keyword evidence="4" id="KW-0677">Repeat</keyword>
<comment type="caution">
    <text evidence="11">The sequence shown here is derived from an EMBL/GenBank/DDBJ whole genome shotgun (WGS) entry which is preliminary data.</text>
</comment>
<keyword evidence="12" id="KW-1185">Reference proteome</keyword>
<keyword evidence="3 9" id="KW-0812">Transmembrane</keyword>
<feature type="transmembrane region" description="Helical" evidence="9">
    <location>
        <begin position="90"/>
        <end position="114"/>
    </location>
</feature>
<keyword evidence="5 9" id="KW-1133">Transmembrane helix</keyword>
<dbReference type="PANTHER" id="PTHR43099:SF5">
    <property type="entry name" value="HLYC_CORC FAMILY TRANSPORTER"/>
    <property type="match status" value="1"/>
</dbReference>
<evidence type="ECO:0000256" key="8">
    <source>
        <dbReference type="PROSITE-ProRule" id="PRU00703"/>
    </source>
</evidence>
<evidence type="ECO:0000256" key="5">
    <source>
        <dbReference type="ARBA" id="ARBA00022989"/>
    </source>
</evidence>
<evidence type="ECO:0000256" key="7">
    <source>
        <dbReference type="ARBA" id="ARBA00023136"/>
    </source>
</evidence>
<dbReference type="Gene3D" id="3.10.580.10">
    <property type="entry name" value="CBS-domain"/>
    <property type="match status" value="1"/>
</dbReference>
<dbReference type="InterPro" id="IPR016169">
    <property type="entry name" value="FAD-bd_PCMH_sub2"/>
</dbReference>
<dbReference type="Gene3D" id="3.30.465.10">
    <property type="match status" value="1"/>
</dbReference>
<dbReference type="InterPro" id="IPR000644">
    <property type="entry name" value="CBS_dom"/>
</dbReference>
<evidence type="ECO:0000256" key="2">
    <source>
        <dbReference type="ARBA" id="ARBA00022475"/>
    </source>
</evidence>
<proteinExistence type="predicted"/>
<dbReference type="CDD" id="cd04590">
    <property type="entry name" value="CBS_pair_CorC_HlyC_assoc"/>
    <property type="match status" value="1"/>
</dbReference>
<protein>
    <submittedName>
        <fullName evidence="11">HlyC/CorC family transporter</fullName>
    </submittedName>
</protein>
<accession>A0A7X1E3F0</accession>
<keyword evidence="6 8" id="KW-0129">CBS domain</keyword>
<dbReference type="SUPFAM" id="SSF56176">
    <property type="entry name" value="FAD-binding/transporter-associated domain-like"/>
    <property type="match status" value="1"/>
</dbReference>
<dbReference type="SUPFAM" id="SSF54631">
    <property type="entry name" value="CBS-domain pair"/>
    <property type="match status" value="1"/>
</dbReference>
<dbReference type="InterPro" id="IPR044751">
    <property type="entry name" value="Ion_transp-like_CBS"/>
</dbReference>
<dbReference type="InterPro" id="IPR002550">
    <property type="entry name" value="CNNM"/>
</dbReference>
<evidence type="ECO:0000256" key="6">
    <source>
        <dbReference type="ARBA" id="ARBA00023122"/>
    </source>
</evidence>
<dbReference type="Pfam" id="PF01595">
    <property type="entry name" value="CNNM"/>
    <property type="match status" value="1"/>
</dbReference>
<dbReference type="Pfam" id="PF00571">
    <property type="entry name" value="CBS"/>
    <property type="match status" value="1"/>
</dbReference>
<dbReference type="RefSeq" id="WP_185692130.1">
    <property type="nucleotide sequence ID" value="NZ_JACHVA010000053.1"/>
</dbReference>
<feature type="transmembrane region" description="Helical" evidence="9">
    <location>
        <begin position="6"/>
        <end position="26"/>
    </location>
</feature>
<evidence type="ECO:0000256" key="9">
    <source>
        <dbReference type="SAM" id="Phobius"/>
    </source>
</evidence>
<evidence type="ECO:0000256" key="1">
    <source>
        <dbReference type="ARBA" id="ARBA00004651"/>
    </source>
</evidence>
<dbReference type="InterPro" id="IPR005170">
    <property type="entry name" value="Transptr-assoc_dom"/>
</dbReference>
<evidence type="ECO:0000256" key="4">
    <source>
        <dbReference type="ARBA" id="ARBA00022737"/>
    </source>
</evidence>
<dbReference type="InterPro" id="IPR036318">
    <property type="entry name" value="FAD-bd_PCMH-like_sf"/>
</dbReference>
<dbReference type="InterPro" id="IPR046342">
    <property type="entry name" value="CBS_dom_sf"/>
</dbReference>
<reference evidence="11 12" key="1">
    <citation type="submission" date="2020-07" db="EMBL/GenBank/DDBJ databases">
        <authorList>
            <person name="Feng X."/>
        </authorList>
    </citation>
    <scope>NUCLEOTIDE SEQUENCE [LARGE SCALE GENOMIC DNA]</scope>
    <source>
        <strain evidence="11 12">JCM14086</strain>
    </source>
</reference>